<keyword evidence="2" id="KW-1185">Reference proteome</keyword>
<dbReference type="Proteomes" id="UP001207468">
    <property type="component" value="Unassembled WGS sequence"/>
</dbReference>
<proteinExistence type="predicted"/>
<evidence type="ECO:0000313" key="1">
    <source>
        <dbReference type="EMBL" id="KAI9453432.1"/>
    </source>
</evidence>
<dbReference type="EMBL" id="JAGFNK010000304">
    <property type="protein sequence ID" value="KAI9453432.1"/>
    <property type="molecule type" value="Genomic_DNA"/>
</dbReference>
<evidence type="ECO:0000313" key="2">
    <source>
        <dbReference type="Proteomes" id="UP001207468"/>
    </source>
</evidence>
<accession>A0ACC0TY58</accession>
<name>A0ACC0TY58_9AGAM</name>
<sequence length="103" mass="11573">MLSVFILAALKWVFHCEAGFLLKRTETSRPRFRAASIVSDSSVPSVFFFRRSMFLLRFCGLLSPSPIPFPQVLHPPSVHDGPISTHETLMARNGGFPCDLWHG</sequence>
<gene>
    <name evidence="1" type="ORF">F5148DRAFT_475468</name>
</gene>
<protein>
    <submittedName>
        <fullName evidence="1">Uncharacterized protein</fullName>
    </submittedName>
</protein>
<organism evidence="1 2">
    <name type="scientific">Russula earlei</name>
    <dbReference type="NCBI Taxonomy" id="71964"/>
    <lineage>
        <taxon>Eukaryota</taxon>
        <taxon>Fungi</taxon>
        <taxon>Dikarya</taxon>
        <taxon>Basidiomycota</taxon>
        <taxon>Agaricomycotina</taxon>
        <taxon>Agaricomycetes</taxon>
        <taxon>Russulales</taxon>
        <taxon>Russulaceae</taxon>
        <taxon>Russula</taxon>
    </lineage>
</organism>
<reference evidence="1" key="1">
    <citation type="submission" date="2021-03" db="EMBL/GenBank/DDBJ databases">
        <title>Evolutionary priming and transition to the ectomycorrhizal habit in an iconic lineage of mushroom-forming fungi: is preadaptation a requirement?</title>
        <authorList>
            <consortium name="DOE Joint Genome Institute"/>
            <person name="Looney B.P."/>
            <person name="Miyauchi S."/>
            <person name="Morin E."/>
            <person name="Drula E."/>
            <person name="Courty P.E."/>
            <person name="Chicoki N."/>
            <person name="Fauchery L."/>
            <person name="Kohler A."/>
            <person name="Kuo A."/>
            <person name="LaButti K."/>
            <person name="Pangilinan J."/>
            <person name="Lipzen A."/>
            <person name="Riley R."/>
            <person name="Andreopoulos W."/>
            <person name="He G."/>
            <person name="Johnson J."/>
            <person name="Barry K.W."/>
            <person name="Grigoriev I.V."/>
            <person name="Nagy L."/>
            <person name="Hibbett D."/>
            <person name="Henrissat B."/>
            <person name="Matheny P.B."/>
            <person name="Labbe J."/>
            <person name="Martin A.F."/>
        </authorList>
    </citation>
    <scope>NUCLEOTIDE SEQUENCE</scope>
    <source>
        <strain evidence="1">BPL698</strain>
    </source>
</reference>
<comment type="caution">
    <text evidence="1">The sequence shown here is derived from an EMBL/GenBank/DDBJ whole genome shotgun (WGS) entry which is preliminary data.</text>
</comment>